<dbReference type="AlphaFoldDB" id="A0A8S3TR40"/>
<dbReference type="Proteomes" id="UP000683360">
    <property type="component" value="Unassembled WGS sequence"/>
</dbReference>
<protein>
    <submittedName>
        <fullName evidence="2">Uncharacterized protein</fullName>
    </submittedName>
</protein>
<organism evidence="2 3">
    <name type="scientific">Mytilus edulis</name>
    <name type="common">Blue mussel</name>
    <dbReference type="NCBI Taxonomy" id="6550"/>
    <lineage>
        <taxon>Eukaryota</taxon>
        <taxon>Metazoa</taxon>
        <taxon>Spiralia</taxon>
        <taxon>Lophotrochozoa</taxon>
        <taxon>Mollusca</taxon>
        <taxon>Bivalvia</taxon>
        <taxon>Autobranchia</taxon>
        <taxon>Pteriomorphia</taxon>
        <taxon>Mytilida</taxon>
        <taxon>Mytiloidea</taxon>
        <taxon>Mytilidae</taxon>
        <taxon>Mytilinae</taxon>
        <taxon>Mytilus</taxon>
    </lineage>
</organism>
<comment type="caution">
    <text evidence="2">The sequence shown here is derived from an EMBL/GenBank/DDBJ whole genome shotgun (WGS) entry which is preliminary data.</text>
</comment>
<feature type="region of interest" description="Disordered" evidence="1">
    <location>
        <begin position="194"/>
        <end position="218"/>
    </location>
</feature>
<proteinExistence type="predicted"/>
<sequence length="355" mass="40285">MLKREPDSTEFSTVFQKTTNMMHIHHSKEPLKTTANTLPLNNPGTGIQDNRLVETVMPITDTLVPENNTKTFTLFKPETGEVLIIKAEMNAFIIECETEAGDKQLFEGESIVKENDFEAAKTSKTNQREIKTQKSKPKEIKKMETKQNKEQEKEYTKLCDQVQGQPEKEKSQIGHPVFMYNQVTGEVQKVEIEIGNSNTSNGKEISTSRPSNGKASEAQSAFQNLLMNKMTNRCINDIAKQENIFPINNSGFDEEYSPSHAVSTASKHDDCTSHTPSMHQAPTASNHDDGHSTIDDQVIMVKNSNHTIKEQNQEIKKKNWYKYNYACGNCTSAFPRMIDLIKHHNTCERRQLLLM</sequence>
<accession>A0A8S3TR40</accession>
<feature type="region of interest" description="Disordered" evidence="1">
    <location>
        <begin position="122"/>
        <end position="152"/>
    </location>
</feature>
<dbReference type="EMBL" id="CAJPWZ010002216">
    <property type="protein sequence ID" value="CAG2233692.1"/>
    <property type="molecule type" value="Genomic_DNA"/>
</dbReference>
<feature type="compositionally biased region" description="Polar residues" evidence="1">
    <location>
        <begin position="195"/>
        <end position="218"/>
    </location>
</feature>
<evidence type="ECO:0000256" key="1">
    <source>
        <dbReference type="SAM" id="MobiDB-lite"/>
    </source>
</evidence>
<feature type="region of interest" description="Disordered" evidence="1">
    <location>
        <begin position="255"/>
        <end position="292"/>
    </location>
</feature>
<keyword evidence="3" id="KW-1185">Reference proteome</keyword>
<evidence type="ECO:0000313" key="3">
    <source>
        <dbReference type="Proteomes" id="UP000683360"/>
    </source>
</evidence>
<gene>
    <name evidence="2" type="ORF">MEDL_46349</name>
</gene>
<name>A0A8S3TR40_MYTED</name>
<feature type="compositionally biased region" description="Polar residues" evidence="1">
    <location>
        <begin position="273"/>
        <end position="285"/>
    </location>
</feature>
<evidence type="ECO:0000313" key="2">
    <source>
        <dbReference type="EMBL" id="CAG2233692.1"/>
    </source>
</evidence>
<reference evidence="2" key="1">
    <citation type="submission" date="2021-03" db="EMBL/GenBank/DDBJ databases">
        <authorList>
            <person name="Bekaert M."/>
        </authorList>
    </citation>
    <scope>NUCLEOTIDE SEQUENCE</scope>
</reference>